<dbReference type="Gene3D" id="2.120.10.30">
    <property type="entry name" value="TolB, C-terminal domain"/>
    <property type="match status" value="3"/>
</dbReference>
<evidence type="ECO:0000313" key="2">
    <source>
        <dbReference type="Proteomes" id="UP000265443"/>
    </source>
</evidence>
<name>A0ABX9MSS6_9DEIN</name>
<sequence>MSSKMKWVAILLLLGIAQAQGPGFSIRLSPSTLTLPPGGDTAFTLTLEPRGGFTGAVTLRLVGAPAGVGFAVTRLQVASSSPITQGLVLGVDTGVAPGTYNLTLQAESDGQVQTTALTLRVALPTGTLLWTRQFGTDRLDKASALAVDSQGNVLVAGEVVNALPGQAPLGRTDAFLRKYDPNGNPIWTRQFGTGGFDEANALAVDGQGNVLVAGQVEGALPGQIHLGNSDAFLRKYDPNGNPIWTRQFGTSGDEAASALAVDGQGNVLVAGWVTGALPGQTHLGKSDAFLRKYDPNGNPIWTRQFGTDSAETVSALAVDGQGNVLVAGDVAGALPGQTHLGFFDAFLRKYDPNGNPIWTRQFGTGDRDEANALAVDGQGNVLVAGWVAGALPGQTHLGVTDAFLRKYDPNGNPIWTRQFGTDSAETVSALAVDGQGNVLVAGDVAGALPGQTHLGFFDAFLRKYDPNGNPIWTRQFGTGDRDEANALAVDGQGNVLVAGWVAGALPGQTHLGVTDAFLRKYDPNGNPIWTRQFGTDSAETVSALAVDGQGNVLVAGDVAGALPGQTYLGDSDAFLRKYDPNGNPIWTRQFGTSDFDEANALAVDGQGNVLVAGRVGGALPGQAHLGSTDAFLRKYSP</sequence>
<comment type="caution">
    <text evidence="1">The sequence shown here is derived from an EMBL/GenBank/DDBJ whole genome shotgun (WGS) entry which is preliminary data.</text>
</comment>
<dbReference type="PANTHER" id="PTHR35580">
    <property type="entry name" value="CELL SURFACE GLYCOPROTEIN (S-LAYER PROTEIN)-LIKE PROTEIN"/>
    <property type="match status" value="1"/>
</dbReference>
<dbReference type="EMBL" id="QWKY01000001">
    <property type="protein sequence ID" value="RIH81054.1"/>
    <property type="molecule type" value="Genomic_DNA"/>
</dbReference>
<organism evidence="1 2">
    <name type="scientific">Meiothermus hypogaeus</name>
    <dbReference type="NCBI Taxonomy" id="884155"/>
    <lineage>
        <taxon>Bacteria</taxon>
        <taxon>Thermotogati</taxon>
        <taxon>Deinococcota</taxon>
        <taxon>Deinococci</taxon>
        <taxon>Thermales</taxon>
        <taxon>Thermaceae</taxon>
        <taxon>Meiothermus</taxon>
    </lineage>
</organism>
<dbReference type="InterPro" id="IPR011047">
    <property type="entry name" value="Quinoprotein_ADH-like_sf"/>
</dbReference>
<dbReference type="InterPro" id="IPR052918">
    <property type="entry name" value="Motility_Chemotaxis_Reg"/>
</dbReference>
<proteinExistence type="predicted"/>
<dbReference type="PANTHER" id="PTHR35580:SF1">
    <property type="entry name" value="PHYTASE-LIKE DOMAIN-CONTAINING PROTEIN"/>
    <property type="match status" value="1"/>
</dbReference>
<evidence type="ECO:0000313" key="1">
    <source>
        <dbReference type="EMBL" id="RIH81054.1"/>
    </source>
</evidence>
<accession>A0ABX9MSS6</accession>
<gene>
    <name evidence="1" type="ORF">Mhypo_00095</name>
</gene>
<dbReference type="Gene3D" id="2.40.10.500">
    <property type="match status" value="1"/>
</dbReference>
<dbReference type="InterPro" id="IPR011042">
    <property type="entry name" value="6-blade_b-propeller_TolB-like"/>
</dbReference>
<dbReference type="Pfam" id="PF06739">
    <property type="entry name" value="SBBP"/>
    <property type="match status" value="9"/>
</dbReference>
<dbReference type="SUPFAM" id="SSF50998">
    <property type="entry name" value="Quinoprotein alcohol dehydrogenase-like"/>
    <property type="match status" value="1"/>
</dbReference>
<dbReference type="Proteomes" id="UP000265443">
    <property type="component" value="Unassembled WGS sequence"/>
</dbReference>
<protein>
    <submittedName>
        <fullName evidence="1">Delta-60 repeat domain protein</fullName>
    </submittedName>
</protein>
<reference evidence="1 2" key="1">
    <citation type="submission" date="2018-08" db="EMBL/GenBank/DDBJ databases">
        <title>Meiothermus hypogaeus DSM 23238 genome sequencing project.</title>
        <authorList>
            <person name="Da Costa M.S."/>
            <person name="Albuquerque L."/>
            <person name="Raposo P."/>
            <person name="Froufe H.J.C."/>
            <person name="Barroso C.S."/>
            <person name="Egas C."/>
        </authorList>
    </citation>
    <scope>NUCLEOTIDE SEQUENCE [LARGE SCALE GENOMIC DNA]</scope>
    <source>
        <strain evidence="1 2">DSM 23238</strain>
    </source>
</reference>
<dbReference type="InterPro" id="IPR010620">
    <property type="entry name" value="SBBP_repeat"/>
</dbReference>
<keyword evidence="2" id="KW-1185">Reference proteome</keyword>